<dbReference type="Pfam" id="PF14815">
    <property type="entry name" value="NUDIX_4"/>
    <property type="match status" value="1"/>
</dbReference>
<dbReference type="Gene3D" id="1.10.340.30">
    <property type="entry name" value="Hypothetical protein, domain 2"/>
    <property type="match status" value="1"/>
</dbReference>
<dbReference type="CDD" id="cd03431">
    <property type="entry name" value="NUDIX_DNA_Glycosylase_C-MutY"/>
    <property type="match status" value="1"/>
</dbReference>
<reference evidence="15" key="1">
    <citation type="submission" date="2020-11" db="EMBL/GenBank/DDBJ databases">
        <authorList>
            <person name="Tran Van P."/>
        </authorList>
    </citation>
    <scope>NUCLEOTIDE SEQUENCE</scope>
</reference>
<evidence type="ECO:0000256" key="1">
    <source>
        <dbReference type="ARBA" id="ARBA00000843"/>
    </source>
</evidence>
<dbReference type="GO" id="GO:0035485">
    <property type="term" value="F:adenine/guanine mispair binding"/>
    <property type="evidence" value="ECO:0007669"/>
    <property type="project" value="TreeGrafter"/>
</dbReference>
<dbReference type="InterPro" id="IPR002925">
    <property type="entry name" value="Dienelactn_hydro"/>
</dbReference>
<dbReference type="GO" id="GO:0032357">
    <property type="term" value="F:oxidized purine DNA binding"/>
    <property type="evidence" value="ECO:0007669"/>
    <property type="project" value="TreeGrafter"/>
</dbReference>
<evidence type="ECO:0000259" key="14">
    <source>
        <dbReference type="SMART" id="SM00478"/>
    </source>
</evidence>
<dbReference type="Gene3D" id="2.70.70.10">
    <property type="entry name" value="Glucose Permease (Domain IIA)"/>
    <property type="match status" value="1"/>
</dbReference>
<accession>A0A7R9BYI4</accession>
<evidence type="ECO:0000256" key="5">
    <source>
        <dbReference type="ARBA" id="ARBA00022023"/>
    </source>
</evidence>
<dbReference type="GO" id="GO:0006298">
    <property type="term" value="P:mismatch repair"/>
    <property type="evidence" value="ECO:0007669"/>
    <property type="project" value="TreeGrafter"/>
</dbReference>
<dbReference type="InterPro" id="IPR016047">
    <property type="entry name" value="M23ase_b-sheet_dom"/>
</dbReference>
<dbReference type="SMART" id="SM00478">
    <property type="entry name" value="ENDO3c"/>
    <property type="match status" value="1"/>
</dbReference>
<dbReference type="EMBL" id="OA888662">
    <property type="protein sequence ID" value="CAD7283983.1"/>
    <property type="molecule type" value="Genomic_DNA"/>
</dbReference>
<dbReference type="Gene3D" id="3.40.50.1820">
    <property type="entry name" value="alpha/beta hydrolase"/>
    <property type="match status" value="1"/>
</dbReference>
<dbReference type="Gene3D" id="1.10.1670.10">
    <property type="entry name" value="Helix-hairpin-Helix base-excision DNA repair enzymes (C-terminal)"/>
    <property type="match status" value="1"/>
</dbReference>
<dbReference type="GO" id="GO:0034039">
    <property type="term" value="F:8-oxo-7,8-dihydroguanine DNA N-glycosylase activity"/>
    <property type="evidence" value="ECO:0007669"/>
    <property type="project" value="TreeGrafter"/>
</dbReference>
<name>A0A7R9BYI4_9CRUS</name>
<dbReference type="SUPFAM" id="SSF51261">
    <property type="entry name" value="Duplicated hybrid motif"/>
    <property type="match status" value="1"/>
</dbReference>
<dbReference type="Pfam" id="PF01551">
    <property type="entry name" value="Peptidase_M23"/>
    <property type="match status" value="1"/>
</dbReference>
<keyword evidence="16" id="KW-1185">Reference proteome</keyword>
<keyword evidence="8" id="KW-0227">DNA damage</keyword>
<evidence type="ECO:0000256" key="13">
    <source>
        <dbReference type="ARBA" id="ARBA00023295"/>
    </source>
</evidence>
<evidence type="ECO:0000256" key="6">
    <source>
        <dbReference type="ARBA" id="ARBA00022485"/>
    </source>
</evidence>
<dbReference type="PANTHER" id="PTHR42944">
    <property type="entry name" value="ADENINE DNA GLYCOSYLASE"/>
    <property type="match status" value="1"/>
</dbReference>
<comment type="catalytic activity">
    <reaction evidence="1">
        <text>Hydrolyzes free adenine bases from 7,8-dihydro-8-oxoguanine:adenine mismatched double-stranded DNA, leaving an apurinic site.</text>
        <dbReference type="EC" id="3.2.2.31"/>
    </reaction>
</comment>
<dbReference type="InterPro" id="IPR005760">
    <property type="entry name" value="A/G_AdeGlyc_MutY"/>
</dbReference>
<dbReference type="InterPro" id="IPR011257">
    <property type="entry name" value="DNA_glycosylase"/>
</dbReference>
<evidence type="ECO:0000256" key="10">
    <source>
        <dbReference type="ARBA" id="ARBA00023004"/>
    </source>
</evidence>
<dbReference type="CDD" id="cd00056">
    <property type="entry name" value="ENDO3c"/>
    <property type="match status" value="1"/>
</dbReference>
<dbReference type="Proteomes" id="UP000678499">
    <property type="component" value="Unassembled WGS sequence"/>
</dbReference>
<dbReference type="InterPro" id="IPR004035">
    <property type="entry name" value="Endouclease-III_FeS-bd_BS"/>
</dbReference>
<dbReference type="EMBL" id="CAJPEX010006625">
    <property type="protein sequence ID" value="CAG0924135.1"/>
    <property type="molecule type" value="Genomic_DNA"/>
</dbReference>
<dbReference type="Pfam" id="PF00730">
    <property type="entry name" value="HhH-GPD"/>
    <property type="match status" value="1"/>
</dbReference>
<keyword evidence="13" id="KW-0326">Glycosidase</keyword>
<dbReference type="EC" id="3.2.2.31" evidence="4"/>
<dbReference type="InterPro" id="IPR000445">
    <property type="entry name" value="HhH_motif"/>
</dbReference>
<evidence type="ECO:0000256" key="4">
    <source>
        <dbReference type="ARBA" id="ARBA00012045"/>
    </source>
</evidence>
<dbReference type="SUPFAM" id="SSF53474">
    <property type="entry name" value="alpha/beta-Hydrolases"/>
    <property type="match status" value="1"/>
</dbReference>
<organism evidence="15">
    <name type="scientific">Notodromas monacha</name>
    <dbReference type="NCBI Taxonomy" id="399045"/>
    <lineage>
        <taxon>Eukaryota</taxon>
        <taxon>Metazoa</taxon>
        <taxon>Ecdysozoa</taxon>
        <taxon>Arthropoda</taxon>
        <taxon>Crustacea</taxon>
        <taxon>Oligostraca</taxon>
        <taxon>Ostracoda</taxon>
        <taxon>Podocopa</taxon>
        <taxon>Podocopida</taxon>
        <taxon>Cypridocopina</taxon>
        <taxon>Cypridoidea</taxon>
        <taxon>Cyprididae</taxon>
        <taxon>Notodromas</taxon>
    </lineage>
</organism>
<evidence type="ECO:0000256" key="2">
    <source>
        <dbReference type="ARBA" id="ARBA00001966"/>
    </source>
</evidence>
<gene>
    <name evidence="15" type="ORF">NMOB1V02_LOCUS11591</name>
</gene>
<dbReference type="GO" id="GO:0046872">
    <property type="term" value="F:metal ion binding"/>
    <property type="evidence" value="ECO:0007669"/>
    <property type="project" value="UniProtKB-KW"/>
</dbReference>
<feature type="domain" description="HhH-GPD" evidence="14">
    <location>
        <begin position="209"/>
        <end position="358"/>
    </location>
</feature>
<evidence type="ECO:0000313" key="15">
    <source>
        <dbReference type="EMBL" id="CAD7283983.1"/>
    </source>
</evidence>
<proteinExistence type="inferred from homology"/>
<dbReference type="InterPro" id="IPR011055">
    <property type="entry name" value="Dup_hybrid_motif"/>
</dbReference>
<dbReference type="PANTHER" id="PTHR42944:SF1">
    <property type="entry name" value="ADENINE DNA GLYCOSYLASE"/>
    <property type="match status" value="1"/>
</dbReference>
<dbReference type="CDD" id="cd12797">
    <property type="entry name" value="M23_peptidase"/>
    <property type="match status" value="1"/>
</dbReference>
<dbReference type="InterPro" id="IPR003265">
    <property type="entry name" value="HhH-GPD_domain"/>
</dbReference>
<dbReference type="InterPro" id="IPR004036">
    <property type="entry name" value="Endonuclease-III-like_CS2"/>
</dbReference>
<keyword evidence="9" id="KW-0378">Hydrolase</keyword>
<dbReference type="SUPFAM" id="SSF48150">
    <property type="entry name" value="DNA-glycosylase"/>
    <property type="match status" value="1"/>
</dbReference>
<dbReference type="InterPro" id="IPR044298">
    <property type="entry name" value="MIG/MutY"/>
</dbReference>
<dbReference type="GO" id="GO:0051539">
    <property type="term" value="F:4 iron, 4 sulfur cluster binding"/>
    <property type="evidence" value="ECO:0007669"/>
    <property type="project" value="UniProtKB-KW"/>
</dbReference>
<dbReference type="SUPFAM" id="SSF55811">
    <property type="entry name" value="Nudix"/>
    <property type="match status" value="1"/>
</dbReference>
<keyword evidence="6" id="KW-0004">4Fe-4S</keyword>
<dbReference type="Pfam" id="PF00633">
    <property type="entry name" value="HHH"/>
    <property type="match status" value="1"/>
</dbReference>
<dbReference type="InterPro" id="IPR029119">
    <property type="entry name" value="MutY_C"/>
</dbReference>
<dbReference type="Gene3D" id="3.90.79.10">
    <property type="entry name" value="Nucleoside Triphosphate Pyrophosphohydrolase"/>
    <property type="match status" value="1"/>
</dbReference>
<dbReference type="InterPro" id="IPR023170">
    <property type="entry name" value="HhH_base_excis_C"/>
</dbReference>
<dbReference type="PROSITE" id="PS01155">
    <property type="entry name" value="ENDONUCLEASE_III_2"/>
    <property type="match status" value="1"/>
</dbReference>
<sequence>MYGDKKVTTDAKQAYEWMMQTFADADTIVNRAQAGLDTLAAQPEVNPTQLAAIGFCYGGKVVLDLARSGAPLKAVVTFHATLAPKAPAVEGQIQGEILVLHGELDSMVTLDDVASFREEMHAAKVDHEVIIFEDAKHGFSNPLADERAKANGVDLGYNPEAERQGLDAMYDLLERNLNALLTWFDVHGRHDLPWQVADDPYKVWVSEIMLQQTQVKTVLQYFERFIERFPTVAALGTASWDEVAPYWAGLGYYARARNLHKAAGVVARQGHFPQTLEDWIELPGIGPSTAGALMSLGLRQYGVIMDGNVKRVLARFFAIEDDLSKPVHERSMWQLATELCPTERNHDYTQAIMDLGATVCTPKKPLCLYCPMQQHCKAHAQGLETELPFKKPKKAVPVKSAQILVLRHHNQWLWQQRPNSGLWGGLWCLPIFENRDELTQLCQSLGLKQVSQRAEISHSFTHFTWQLEALCFEVDADQLEHLTCRTTPPAPSGSQLPASQVQQLKNMRLAQQLPVPVQGIKRHGLTDTWGASRSSGRTHEGIDILAPRGTKVFSATEGLVADLRNNNLGGKVVWIMGPAGTWHYYAHLDDHKRGLSVGDYVKKGDLIGYVGNTGNARHTAPHLHYGLYLQEALINRLVEFAESGNQQKIILAGQNHQGWIMEITEDALLISTGFAEKTGKDVWINFSDLEHAQLFYWDNQHDQWAPFTL</sequence>
<evidence type="ECO:0000256" key="8">
    <source>
        <dbReference type="ARBA" id="ARBA00022763"/>
    </source>
</evidence>
<evidence type="ECO:0000313" key="16">
    <source>
        <dbReference type="Proteomes" id="UP000678499"/>
    </source>
</evidence>
<keyword evidence="10" id="KW-0408">Iron</keyword>
<dbReference type="InterPro" id="IPR015797">
    <property type="entry name" value="NUDIX_hydrolase-like_dom_sf"/>
</dbReference>
<dbReference type="Pfam" id="PF01738">
    <property type="entry name" value="DLH"/>
    <property type="match status" value="1"/>
</dbReference>
<dbReference type="InterPro" id="IPR029058">
    <property type="entry name" value="AB_hydrolase_fold"/>
</dbReference>
<comment type="cofactor">
    <cofactor evidence="2">
        <name>[4Fe-4S] cluster</name>
        <dbReference type="ChEBI" id="CHEBI:49883"/>
    </cofactor>
</comment>
<dbReference type="GO" id="GO:0000701">
    <property type="term" value="F:purine-specific mismatch base pair DNA N-glycosylase activity"/>
    <property type="evidence" value="ECO:0007669"/>
    <property type="project" value="UniProtKB-EC"/>
</dbReference>
<keyword evidence="12" id="KW-0234">DNA repair</keyword>
<dbReference type="GO" id="GO:0006284">
    <property type="term" value="P:base-excision repair"/>
    <property type="evidence" value="ECO:0007669"/>
    <property type="project" value="InterPro"/>
</dbReference>
<dbReference type="NCBIfam" id="TIGR01084">
    <property type="entry name" value="mutY"/>
    <property type="match status" value="1"/>
</dbReference>
<comment type="similarity">
    <text evidence="3">Belongs to the Nth/MutY family.</text>
</comment>
<evidence type="ECO:0000256" key="11">
    <source>
        <dbReference type="ARBA" id="ARBA00023014"/>
    </source>
</evidence>
<evidence type="ECO:0000256" key="3">
    <source>
        <dbReference type="ARBA" id="ARBA00008343"/>
    </source>
</evidence>
<dbReference type="PROSITE" id="PS00764">
    <property type="entry name" value="ENDONUCLEASE_III_1"/>
    <property type="match status" value="1"/>
</dbReference>
<dbReference type="AlphaFoldDB" id="A0A7R9BYI4"/>
<evidence type="ECO:0000256" key="7">
    <source>
        <dbReference type="ARBA" id="ARBA00022723"/>
    </source>
</evidence>
<keyword evidence="11" id="KW-0411">Iron-sulfur</keyword>
<dbReference type="OrthoDB" id="10248838at2759"/>
<evidence type="ECO:0000256" key="9">
    <source>
        <dbReference type="ARBA" id="ARBA00022801"/>
    </source>
</evidence>
<protein>
    <recommendedName>
        <fullName evidence="5">Adenine DNA glycosylase</fullName>
        <ecNumber evidence="4">3.2.2.31</ecNumber>
    </recommendedName>
</protein>
<keyword evidence="7" id="KW-0479">Metal-binding</keyword>
<evidence type="ECO:0000256" key="12">
    <source>
        <dbReference type="ARBA" id="ARBA00023204"/>
    </source>
</evidence>